<keyword evidence="4 6" id="KW-0472">Membrane</keyword>
<feature type="transmembrane region" description="Helical" evidence="6">
    <location>
        <begin position="21"/>
        <end position="39"/>
    </location>
</feature>
<accession>A0A386H3Q7</accession>
<evidence type="ECO:0000256" key="3">
    <source>
        <dbReference type="ARBA" id="ARBA00022989"/>
    </source>
</evidence>
<dbReference type="EMBL" id="CP032416">
    <property type="protein sequence ID" value="AYD40359.1"/>
    <property type="molecule type" value="Genomic_DNA"/>
</dbReference>
<keyword evidence="5" id="KW-0175">Coiled coil</keyword>
<feature type="coiled-coil region" evidence="5">
    <location>
        <begin position="452"/>
        <end position="479"/>
    </location>
</feature>
<keyword evidence="2 6" id="KW-0812">Transmembrane</keyword>
<proteinExistence type="predicted"/>
<evidence type="ECO:0000256" key="1">
    <source>
        <dbReference type="ARBA" id="ARBA00004141"/>
    </source>
</evidence>
<dbReference type="Proteomes" id="UP000266301">
    <property type="component" value="Chromosome"/>
</dbReference>
<dbReference type="NCBIfam" id="TIGR03061">
    <property type="entry name" value="pip_yhgE_Nterm"/>
    <property type="match status" value="1"/>
</dbReference>
<dbReference type="Gene3D" id="3.40.1710.10">
    <property type="entry name" value="abc type-2 transporter like domain"/>
    <property type="match status" value="1"/>
</dbReference>
<dbReference type="PANTHER" id="PTHR43077:SF10">
    <property type="entry name" value="TRANSPORT PERMEASE PROTEIN"/>
    <property type="match status" value="1"/>
</dbReference>
<reference evidence="8 9" key="1">
    <citation type="journal article" date="2019" name="Int. J. Syst. Evol. Microbiol.">
        <title>Clostridium fermenticellae sp. nov., isolated from the mud in a fermentation cellar for the production of the Chinese liquor, baijiu.</title>
        <authorList>
            <person name="Xu P.X."/>
            <person name="Chai L.J."/>
            <person name="Qiu T."/>
            <person name="Zhang X.J."/>
            <person name="Lu Z.M."/>
            <person name="Xiao C."/>
            <person name="Wang S.T."/>
            <person name="Shen C.H."/>
            <person name="Shi J.S."/>
            <person name="Xu Z.H."/>
        </authorList>
    </citation>
    <scope>NUCLEOTIDE SEQUENCE [LARGE SCALE GENOMIC DNA]</scope>
    <source>
        <strain evidence="8 9">JN500901</strain>
    </source>
</reference>
<feature type="transmembrane region" description="Helical" evidence="6">
    <location>
        <begin position="560"/>
        <end position="580"/>
    </location>
</feature>
<evidence type="ECO:0000256" key="2">
    <source>
        <dbReference type="ARBA" id="ARBA00022692"/>
    </source>
</evidence>
<keyword evidence="9" id="KW-1185">Reference proteome</keyword>
<feature type="transmembrane region" description="Helical" evidence="6">
    <location>
        <begin position="669"/>
        <end position="698"/>
    </location>
</feature>
<evidence type="ECO:0000256" key="4">
    <source>
        <dbReference type="ARBA" id="ARBA00023136"/>
    </source>
</evidence>
<organism evidence="8 9">
    <name type="scientific">Clostridium fermenticellae</name>
    <dbReference type="NCBI Taxonomy" id="2068654"/>
    <lineage>
        <taxon>Bacteria</taxon>
        <taxon>Bacillati</taxon>
        <taxon>Bacillota</taxon>
        <taxon>Clostridia</taxon>
        <taxon>Eubacteriales</taxon>
        <taxon>Clostridiaceae</taxon>
        <taxon>Clostridium</taxon>
    </lineage>
</organism>
<dbReference type="InterPro" id="IPR017501">
    <property type="entry name" value="Phage_infect_YhgE_C"/>
</dbReference>
<dbReference type="InterPro" id="IPR017500">
    <property type="entry name" value="Phage_infect_YhgE_N"/>
</dbReference>
<feature type="transmembrane region" description="Helical" evidence="6">
    <location>
        <begin position="592"/>
        <end position="614"/>
    </location>
</feature>
<evidence type="ECO:0000256" key="6">
    <source>
        <dbReference type="SAM" id="Phobius"/>
    </source>
</evidence>
<feature type="domain" description="ABC-2 type transporter transmembrane" evidence="7">
    <location>
        <begin position="338"/>
        <end position="697"/>
    </location>
</feature>
<feature type="transmembrane region" description="Helical" evidence="6">
    <location>
        <begin position="521"/>
        <end position="540"/>
    </location>
</feature>
<dbReference type="GO" id="GO:0016020">
    <property type="term" value="C:membrane"/>
    <property type="evidence" value="ECO:0007669"/>
    <property type="project" value="UniProtKB-SubCell"/>
</dbReference>
<comment type="subcellular location">
    <subcellularLocation>
        <location evidence="1">Membrane</location>
        <topology evidence="1">Multi-pass membrane protein</topology>
    </subcellularLocation>
</comment>
<evidence type="ECO:0000313" key="9">
    <source>
        <dbReference type="Proteomes" id="UP000266301"/>
    </source>
</evidence>
<dbReference type="NCBIfam" id="TIGR03062">
    <property type="entry name" value="pip_yhgE_Cterm"/>
    <property type="match status" value="1"/>
</dbReference>
<feature type="transmembrane region" description="Helical" evidence="6">
    <location>
        <begin position="626"/>
        <end position="649"/>
    </location>
</feature>
<name>A0A386H3Q7_9CLOT</name>
<evidence type="ECO:0000259" key="7">
    <source>
        <dbReference type="Pfam" id="PF12698"/>
    </source>
</evidence>
<dbReference type="Pfam" id="PF12698">
    <property type="entry name" value="ABC2_membrane_3"/>
    <property type="match status" value="1"/>
</dbReference>
<protein>
    <submittedName>
        <fullName evidence="8">YhgE/Pip domain-containing protein</fullName>
    </submittedName>
</protein>
<evidence type="ECO:0000313" key="8">
    <source>
        <dbReference type="EMBL" id="AYD40359.1"/>
    </source>
</evidence>
<dbReference type="InterPro" id="IPR051328">
    <property type="entry name" value="T7SS_ABC-Transporter"/>
</dbReference>
<dbReference type="PANTHER" id="PTHR43077">
    <property type="entry name" value="TRANSPORT PERMEASE YVFS-RELATED"/>
    <property type="match status" value="1"/>
</dbReference>
<sequence length="720" mass="80387">MLKHIIKIFKKDMKNVFKNPITTLIVTGVCILPSLYAWVNIKACWDPYGNAKNIPVAIVNEDNGINIMGKYINAGNKIVEKLKNNHKIGWKFVNSKNADMGIVDGTYYAIIKIPANFSKDLTSLTSPSPTKPEIEYKVNTKNSPVAIKITDSARNSLTDQIKSNFVYTVNESIFSSLNPIAKDIYSNKQSIINLKDSIIKLSDNIDIISNILSSINSNSNGLNSILKNIESTIPLSNSNISSIEDNNYSTNSSILSIQSEMNDSFSNIELNLETAKSDICRIQELIQTLNLSSSNSKHINVDITIDKIENEIDISYNRISRIINFLTKVNYVIKNVHISNFINSMKNIKNTLSSEKNKINNIKQQFDNTANINKSLLDSTANDIANLYNKLTDEIYDYNNNVKNNLNLLSNEMIESTKQASSLLELSKKFNTYGENSINTLLNGTQLTAQSSNKLNNRLYDFKNQINNLANKLKLTNNNDIIQILTILQDDPSLIGNFISNPFNIKEQNIYTISNFGSAMAPAYTTLAIWVGSIVLVAIFKTDADRFKGDENFTPKERYLGKMSTFIAFALTQGFVVAFGDRFLINVQMANTFLAIIVALISAFTFTVITYTLVSIFGNGGKAMSIILIITQIFGSGATYPIQLDPHIFQIIQPLLPFTYSVSGFREAIAGPLVSSVFIDFTFMILTSIFFIILGLFLKKPLQNKIYKIKTNLKKSGIGD</sequence>
<gene>
    <name evidence="8" type="ORF">D4Z93_07425</name>
</gene>
<keyword evidence="3 6" id="KW-1133">Transmembrane helix</keyword>
<dbReference type="GO" id="GO:0140359">
    <property type="term" value="F:ABC-type transporter activity"/>
    <property type="evidence" value="ECO:0007669"/>
    <property type="project" value="InterPro"/>
</dbReference>
<dbReference type="AlphaFoldDB" id="A0A386H3Q7"/>
<dbReference type="RefSeq" id="WP_119971974.1">
    <property type="nucleotide sequence ID" value="NZ_CP032416.1"/>
</dbReference>
<dbReference type="OrthoDB" id="9811483at2"/>
<dbReference type="InterPro" id="IPR013525">
    <property type="entry name" value="ABC2_TM"/>
</dbReference>
<dbReference type="KEGG" id="cfer:D4Z93_07425"/>
<evidence type="ECO:0000256" key="5">
    <source>
        <dbReference type="SAM" id="Coils"/>
    </source>
</evidence>